<dbReference type="InterPro" id="IPR045462">
    <property type="entry name" value="aa-tRNA-synth_I_cd-bd"/>
</dbReference>
<comment type="subunit">
    <text evidence="3 11">Monomer.</text>
</comment>
<keyword evidence="8 11" id="KW-0648">Protein biosynthesis</keyword>
<evidence type="ECO:0000256" key="11">
    <source>
        <dbReference type="HAMAP-Rule" id="MF_00022"/>
    </source>
</evidence>
<dbReference type="GO" id="GO:0005524">
    <property type="term" value="F:ATP binding"/>
    <property type="evidence" value="ECO:0007669"/>
    <property type="project" value="UniProtKB-UniRule"/>
</dbReference>
<dbReference type="PANTHER" id="PTHR43311:SF2">
    <property type="entry name" value="GLUTAMATE--TRNA LIGASE, MITOCHONDRIAL-RELATED"/>
    <property type="match status" value="1"/>
</dbReference>
<keyword evidence="15" id="KW-1185">Reference proteome</keyword>
<comment type="subcellular location">
    <subcellularLocation>
        <location evidence="1 11">Cytoplasm</location>
    </subcellularLocation>
</comment>
<evidence type="ECO:0000256" key="3">
    <source>
        <dbReference type="ARBA" id="ARBA00011245"/>
    </source>
</evidence>
<feature type="binding site" evidence="11">
    <location>
        <position position="251"/>
    </location>
    <ligand>
        <name>ATP</name>
        <dbReference type="ChEBI" id="CHEBI:30616"/>
    </ligand>
</feature>
<protein>
    <recommendedName>
        <fullName evidence="11">Glutamate--tRNA ligase</fullName>
        <ecNumber evidence="11">6.1.1.17</ecNumber>
    </recommendedName>
    <alternativeName>
        <fullName evidence="11">Glutamyl-tRNA synthetase</fullName>
        <shortName evidence="11">GluRS</shortName>
    </alternativeName>
</protein>
<keyword evidence="7 11" id="KW-0067">ATP-binding</keyword>
<dbReference type="PROSITE" id="PS00178">
    <property type="entry name" value="AA_TRNA_LIGASE_I"/>
    <property type="match status" value="1"/>
</dbReference>
<evidence type="ECO:0000256" key="9">
    <source>
        <dbReference type="ARBA" id="ARBA00023146"/>
    </source>
</evidence>
<evidence type="ECO:0000256" key="4">
    <source>
        <dbReference type="ARBA" id="ARBA00022490"/>
    </source>
</evidence>
<dbReference type="InterPro" id="IPR020058">
    <property type="entry name" value="Glu/Gln-tRNA-synth_Ib_cat-dom"/>
</dbReference>
<dbReference type="SUPFAM" id="SSF52374">
    <property type="entry name" value="Nucleotidylyl transferase"/>
    <property type="match status" value="1"/>
</dbReference>
<dbReference type="InterPro" id="IPR033910">
    <property type="entry name" value="GluRS_core"/>
</dbReference>
<keyword evidence="4 11" id="KW-0963">Cytoplasm</keyword>
<dbReference type="EMBL" id="MLAW01000001">
    <property type="protein sequence ID" value="OJJ27411.1"/>
    <property type="molecule type" value="Genomic_DNA"/>
</dbReference>
<evidence type="ECO:0000256" key="7">
    <source>
        <dbReference type="ARBA" id="ARBA00022840"/>
    </source>
</evidence>
<evidence type="ECO:0000259" key="12">
    <source>
        <dbReference type="Pfam" id="PF00749"/>
    </source>
</evidence>
<name>A0A1L9QXI7_9CYAN</name>
<keyword evidence="6 11" id="KW-0547">Nucleotide-binding</keyword>
<dbReference type="NCBIfam" id="TIGR00464">
    <property type="entry name" value="gltX_bact"/>
    <property type="match status" value="1"/>
</dbReference>
<dbReference type="GO" id="GO:0005829">
    <property type="term" value="C:cytosol"/>
    <property type="evidence" value="ECO:0007669"/>
    <property type="project" value="TreeGrafter"/>
</dbReference>
<dbReference type="InterPro" id="IPR001412">
    <property type="entry name" value="aa-tRNA-synth_I_CS"/>
</dbReference>
<dbReference type="GO" id="GO:0004818">
    <property type="term" value="F:glutamate-tRNA ligase activity"/>
    <property type="evidence" value="ECO:0007669"/>
    <property type="project" value="UniProtKB-UniRule"/>
</dbReference>
<evidence type="ECO:0000313" key="15">
    <source>
        <dbReference type="Proteomes" id="UP000183940"/>
    </source>
</evidence>
<keyword evidence="5 11" id="KW-0436">Ligase</keyword>
<dbReference type="Gene3D" id="3.90.800.10">
    <property type="entry name" value="Glutamyl-tRNA Synthetase, Domain 3"/>
    <property type="match status" value="1"/>
</dbReference>
<dbReference type="InterPro" id="IPR020752">
    <property type="entry name" value="Glu-tRNA-synth_I_codon-bd_sub1"/>
</dbReference>
<dbReference type="Gene3D" id="1.10.1160.10">
    <property type="entry name" value="Glutamyl-trna Synthetase, Domain 2"/>
    <property type="match status" value="1"/>
</dbReference>
<dbReference type="HAMAP" id="MF_00022">
    <property type="entry name" value="Glu_tRNA_synth_type1"/>
    <property type="match status" value="1"/>
</dbReference>
<dbReference type="Pfam" id="PF00749">
    <property type="entry name" value="tRNA-synt_1c"/>
    <property type="match status" value="1"/>
</dbReference>
<comment type="caution">
    <text evidence="11">Lacks conserved residue(s) required for the propagation of feature annotation.</text>
</comment>
<reference evidence="14" key="1">
    <citation type="submission" date="2016-10" db="EMBL/GenBank/DDBJ databases">
        <title>CRISPR-Cas defence system in Roseofilum reptotaenium: evidence of a bacteriophage-cyanobacterium arms race in the coral black band disease.</title>
        <authorList>
            <person name="Buerger P."/>
            <person name="Wood-Charlson E.M."/>
            <person name="Weynberg K.D."/>
            <person name="Willis B."/>
            <person name="Van Oppen M.J."/>
        </authorList>
    </citation>
    <scope>NUCLEOTIDE SEQUENCE [LARGE SCALE GENOMIC DNA]</scope>
    <source>
        <strain evidence="14">AO1-A</strain>
    </source>
</reference>
<dbReference type="InterPro" id="IPR020061">
    <property type="entry name" value="Glu_tRNA_lig_a-bdl"/>
</dbReference>
<feature type="domain" description="Aminoacyl-tRNA synthetase class I anticodon-binding" evidence="13">
    <location>
        <begin position="332"/>
        <end position="466"/>
    </location>
</feature>
<evidence type="ECO:0000256" key="6">
    <source>
        <dbReference type="ARBA" id="ARBA00022741"/>
    </source>
</evidence>
<accession>A0A1L9QXI7</accession>
<dbReference type="Gene3D" id="3.40.50.620">
    <property type="entry name" value="HUPs"/>
    <property type="match status" value="1"/>
</dbReference>
<evidence type="ECO:0000256" key="10">
    <source>
        <dbReference type="ARBA" id="ARBA00048351"/>
    </source>
</evidence>
<comment type="caution">
    <text evidence="14">The sequence shown here is derived from an EMBL/GenBank/DDBJ whole genome shotgun (WGS) entry which is preliminary data.</text>
</comment>
<dbReference type="Gene3D" id="1.10.10.350">
    <property type="match status" value="1"/>
</dbReference>
<dbReference type="SUPFAM" id="SSF48163">
    <property type="entry name" value="An anticodon-binding domain of class I aminoacyl-tRNA synthetases"/>
    <property type="match status" value="1"/>
</dbReference>
<keyword evidence="9 11" id="KW-0030">Aminoacyl-tRNA synthetase</keyword>
<proteinExistence type="inferred from homology"/>
<feature type="domain" description="Glutamyl/glutaminyl-tRNA synthetase class Ib catalytic" evidence="12">
    <location>
        <begin position="3"/>
        <end position="318"/>
    </location>
</feature>
<sequence>MSVRVRIAPSPTGNLHIGTARTAVFNWLFARHLGGQFILRIEDTDLERSRPEYTDNILEGLNWLGLTWDEGPFYQSQRLDLYKQAVQTLLDKGLAYRCYCTPEELNDMRAKQKAAGLAPRYDNRHRNLTADEQAAFEAEGRKPVIRFKIDGDRSIVWKDLVRGTVSWKASDLGGDMVVARAAEAGGVGQPLYNLAVVVDDMDMTITHVIRGEDHIANTAKQILLYEALGGQVPEFAHTPLILNQEGRKLSKRDGVTSISDFRKMGYIAPGLANYMTLLGWTAPDATQEIFTLDEAAQTFTFDRVNQAGAKFDWDKLNWINSQYLHHLPIPELTDLILPVWQEAGFATDSEERSWLEQIVALIGPSLTRLPEAVELAQMFFTEEINFSEEATEQLQKEGVKEILESLLATVEGHSLSEVEGQSATEDTLKDAIKAVTKAKKVKKGLVMRSLRAALTGEVHGPDLIQSWLLWNQKGQDGDRIKQSLNTL</sequence>
<evidence type="ECO:0000256" key="1">
    <source>
        <dbReference type="ARBA" id="ARBA00004496"/>
    </source>
</evidence>
<dbReference type="EC" id="6.1.1.17" evidence="11"/>
<evidence type="ECO:0000259" key="13">
    <source>
        <dbReference type="Pfam" id="PF19269"/>
    </source>
</evidence>
<comment type="catalytic activity">
    <reaction evidence="10 11">
        <text>tRNA(Glu) + L-glutamate + ATP = L-glutamyl-tRNA(Glu) + AMP + diphosphate</text>
        <dbReference type="Rhea" id="RHEA:23540"/>
        <dbReference type="Rhea" id="RHEA-COMP:9663"/>
        <dbReference type="Rhea" id="RHEA-COMP:9680"/>
        <dbReference type="ChEBI" id="CHEBI:29985"/>
        <dbReference type="ChEBI" id="CHEBI:30616"/>
        <dbReference type="ChEBI" id="CHEBI:33019"/>
        <dbReference type="ChEBI" id="CHEBI:78442"/>
        <dbReference type="ChEBI" id="CHEBI:78520"/>
        <dbReference type="ChEBI" id="CHEBI:456215"/>
        <dbReference type="EC" id="6.1.1.17"/>
    </reaction>
</comment>
<gene>
    <name evidence="11" type="primary">gltX</name>
    <name evidence="14" type="ORF">BI308_00055</name>
</gene>
<dbReference type="Proteomes" id="UP000183940">
    <property type="component" value="Unassembled WGS sequence"/>
</dbReference>
<dbReference type="InterPro" id="IPR000924">
    <property type="entry name" value="Glu/Gln-tRNA-synth"/>
</dbReference>
<comment type="similarity">
    <text evidence="2 11">Belongs to the class-I aminoacyl-tRNA synthetase family. Glutamate--tRNA ligase type 1 subfamily.</text>
</comment>
<dbReference type="GO" id="GO:0006424">
    <property type="term" value="P:glutamyl-tRNA aminoacylation"/>
    <property type="evidence" value="ECO:0007669"/>
    <property type="project" value="UniProtKB-UniRule"/>
</dbReference>
<dbReference type="InterPro" id="IPR049940">
    <property type="entry name" value="GluQ/Sye"/>
</dbReference>
<dbReference type="AlphaFoldDB" id="A0A1L9QXI7"/>
<dbReference type="PANTHER" id="PTHR43311">
    <property type="entry name" value="GLUTAMATE--TRNA LIGASE"/>
    <property type="match status" value="1"/>
</dbReference>
<dbReference type="Gene3D" id="1.10.8.70">
    <property type="entry name" value="Glutamate-tRNA synthetase, class I, anticodon-binding domain 1"/>
    <property type="match status" value="1"/>
</dbReference>
<feature type="short sequence motif" description="'HIGH' region" evidence="11">
    <location>
        <begin position="9"/>
        <end position="19"/>
    </location>
</feature>
<evidence type="ECO:0000256" key="5">
    <source>
        <dbReference type="ARBA" id="ARBA00022598"/>
    </source>
</evidence>
<dbReference type="InterPro" id="IPR008925">
    <property type="entry name" value="aa_tRNA-synth_I_cd-bd_sf"/>
</dbReference>
<dbReference type="Pfam" id="PF19269">
    <property type="entry name" value="Anticodon_2"/>
    <property type="match status" value="1"/>
</dbReference>
<organism evidence="14 15">
    <name type="scientific">Roseofilum reptotaenium AO1-A</name>
    <dbReference type="NCBI Taxonomy" id="1925591"/>
    <lineage>
        <taxon>Bacteria</taxon>
        <taxon>Bacillati</taxon>
        <taxon>Cyanobacteriota</taxon>
        <taxon>Cyanophyceae</taxon>
        <taxon>Desertifilales</taxon>
        <taxon>Desertifilaceae</taxon>
        <taxon>Roseofilum</taxon>
    </lineage>
</organism>
<dbReference type="InterPro" id="IPR020751">
    <property type="entry name" value="aa-tRNA-synth_I_codon-bd_sub2"/>
</dbReference>
<dbReference type="STRING" id="1925591.BI308_00055"/>
<dbReference type="FunFam" id="3.40.50.620:FF:000007">
    <property type="entry name" value="Glutamate--tRNA ligase"/>
    <property type="match status" value="1"/>
</dbReference>
<evidence type="ECO:0000256" key="8">
    <source>
        <dbReference type="ARBA" id="ARBA00022917"/>
    </source>
</evidence>
<dbReference type="GO" id="GO:0000049">
    <property type="term" value="F:tRNA binding"/>
    <property type="evidence" value="ECO:0007669"/>
    <property type="project" value="InterPro"/>
</dbReference>
<dbReference type="CDD" id="cd00808">
    <property type="entry name" value="GluRS_core"/>
    <property type="match status" value="1"/>
</dbReference>
<evidence type="ECO:0000313" key="14">
    <source>
        <dbReference type="EMBL" id="OJJ27411.1"/>
    </source>
</evidence>
<evidence type="ECO:0000256" key="2">
    <source>
        <dbReference type="ARBA" id="ARBA00007894"/>
    </source>
</evidence>
<comment type="function">
    <text evidence="11">Catalyzes the attachment of glutamate to tRNA(Glu) in a two-step reaction: glutamate is first activated by ATP to form Glu-AMP and then transferred to the acceptor end of tRNA(Glu).</text>
</comment>
<dbReference type="GO" id="GO:0008270">
    <property type="term" value="F:zinc ion binding"/>
    <property type="evidence" value="ECO:0007669"/>
    <property type="project" value="InterPro"/>
</dbReference>
<dbReference type="PRINTS" id="PR00987">
    <property type="entry name" value="TRNASYNTHGLU"/>
</dbReference>
<dbReference type="InterPro" id="IPR004527">
    <property type="entry name" value="Glu-tRNA-ligase_bac/mito"/>
</dbReference>
<dbReference type="InterPro" id="IPR014729">
    <property type="entry name" value="Rossmann-like_a/b/a_fold"/>
</dbReference>
<feature type="short sequence motif" description="'KMSKS' region" evidence="11">
    <location>
        <begin position="248"/>
        <end position="252"/>
    </location>
</feature>
<dbReference type="NCBIfam" id="NF004315">
    <property type="entry name" value="PRK05710.1-4"/>
    <property type="match status" value="1"/>
</dbReference>